<keyword evidence="4" id="KW-0963">Cytoplasm</keyword>
<dbReference type="InterPro" id="IPR055251">
    <property type="entry name" value="SOS1_NGEF_PH"/>
</dbReference>
<evidence type="ECO:0000259" key="13">
    <source>
        <dbReference type="PROSITE" id="PS50010"/>
    </source>
</evidence>
<dbReference type="SMART" id="SM00325">
    <property type="entry name" value="RhoGEF"/>
    <property type="match status" value="1"/>
</dbReference>
<evidence type="ECO:0000259" key="16">
    <source>
        <dbReference type="PROSITE" id="PS50853"/>
    </source>
</evidence>
<dbReference type="SMART" id="SM00220">
    <property type="entry name" value="S_TKc"/>
    <property type="match status" value="1"/>
</dbReference>
<dbReference type="PROSITE" id="PS50853">
    <property type="entry name" value="FN3"/>
    <property type="match status" value="1"/>
</dbReference>
<feature type="domain" description="PH" evidence="12">
    <location>
        <begin position="354"/>
        <end position="467"/>
    </location>
</feature>
<evidence type="ECO:0000259" key="11">
    <source>
        <dbReference type="PROSITE" id="PS50002"/>
    </source>
</evidence>
<evidence type="ECO:0000256" key="4">
    <source>
        <dbReference type="ARBA" id="ARBA00022490"/>
    </source>
</evidence>
<keyword evidence="18" id="KW-1185">Reference proteome</keyword>
<keyword evidence="5" id="KW-0344">Guanine-nucleotide releasing factor</keyword>
<dbReference type="GO" id="GO:0007411">
    <property type="term" value="P:axon guidance"/>
    <property type="evidence" value="ECO:0007669"/>
    <property type="project" value="TreeGrafter"/>
</dbReference>
<feature type="region of interest" description="Disordered" evidence="10">
    <location>
        <begin position="491"/>
        <end position="558"/>
    </location>
</feature>
<dbReference type="InterPro" id="IPR013783">
    <property type="entry name" value="Ig-like_fold"/>
</dbReference>
<reference evidence="17" key="1">
    <citation type="journal article" date="2019" name="bioRxiv">
        <title>The Genome of the Zebra Mussel, Dreissena polymorpha: A Resource for Invasive Species Research.</title>
        <authorList>
            <person name="McCartney M.A."/>
            <person name="Auch B."/>
            <person name="Kono T."/>
            <person name="Mallez S."/>
            <person name="Zhang Y."/>
            <person name="Obille A."/>
            <person name="Becker A."/>
            <person name="Abrahante J.E."/>
            <person name="Garbe J."/>
            <person name="Badalamenti J.P."/>
            <person name="Herman A."/>
            <person name="Mangelson H."/>
            <person name="Liachko I."/>
            <person name="Sullivan S."/>
            <person name="Sone E.D."/>
            <person name="Koren S."/>
            <person name="Silverstein K.A.T."/>
            <person name="Beckman K.B."/>
            <person name="Gohl D.M."/>
        </authorList>
    </citation>
    <scope>NUCLEOTIDE SEQUENCE</scope>
    <source>
        <strain evidence="17">Duluth1</strain>
        <tissue evidence="17">Whole animal</tissue>
    </source>
</reference>
<dbReference type="InterPro" id="IPR011993">
    <property type="entry name" value="PH-like_dom_sf"/>
</dbReference>
<evidence type="ECO:0000313" key="18">
    <source>
        <dbReference type="Proteomes" id="UP000828390"/>
    </source>
</evidence>
<evidence type="ECO:0000259" key="15">
    <source>
        <dbReference type="PROSITE" id="PS50835"/>
    </source>
</evidence>
<dbReference type="InterPro" id="IPR001331">
    <property type="entry name" value="GDS_CDC24_CS"/>
</dbReference>
<dbReference type="Gene3D" id="1.20.900.10">
    <property type="entry name" value="Dbl homology (DH) domain"/>
    <property type="match status" value="1"/>
</dbReference>
<dbReference type="PROSITE" id="PS50011">
    <property type="entry name" value="PROTEIN_KINASE_DOM"/>
    <property type="match status" value="1"/>
</dbReference>
<dbReference type="InterPro" id="IPR001849">
    <property type="entry name" value="PH_domain"/>
</dbReference>
<gene>
    <name evidence="17" type="ORF">DPMN_188454</name>
</gene>
<feature type="region of interest" description="Disordered" evidence="10">
    <location>
        <begin position="573"/>
        <end position="594"/>
    </location>
</feature>
<dbReference type="InterPro" id="IPR000719">
    <property type="entry name" value="Prot_kinase_dom"/>
</dbReference>
<dbReference type="InterPro" id="IPR001452">
    <property type="entry name" value="SH3_domain"/>
</dbReference>
<dbReference type="SUPFAM" id="SSF50729">
    <property type="entry name" value="PH domain-like"/>
    <property type="match status" value="1"/>
</dbReference>
<dbReference type="InterPro" id="IPR036179">
    <property type="entry name" value="Ig-like_dom_sf"/>
</dbReference>
<dbReference type="SUPFAM" id="SSF49265">
    <property type="entry name" value="Fibronectin type III"/>
    <property type="match status" value="1"/>
</dbReference>
<dbReference type="Pfam" id="PF00041">
    <property type="entry name" value="fn3"/>
    <property type="match status" value="1"/>
</dbReference>
<keyword evidence="6" id="KW-0677">Repeat</keyword>
<dbReference type="InterPro" id="IPR003599">
    <property type="entry name" value="Ig_sub"/>
</dbReference>
<evidence type="ECO:0000256" key="1">
    <source>
        <dbReference type="ARBA" id="ARBA00004496"/>
    </source>
</evidence>
<evidence type="ECO:0000259" key="12">
    <source>
        <dbReference type="PROSITE" id="PS50003"/>
    </source>
</evidence>
<dbReference type="PROSITE" id="PS00108">
    <property type="entry name" value="PROTEIN_KINASE_ST"/>
    <property type="match status" value="1"/>
</dbReference>
<evidence type="ECO:0000256" key="6">
    <source>
        <dbReference type="ARBA" id="ARBA00022737"/>
    </source>
</evidence>
<dbReference type="InterPro" id="IPR007110">
    <property type="entry name" value="Ig-like_dom"/>
</dbReference>
<dbReference type="PANTHER" id="PTHR22826:SF106">
    <property type="entry name" value="TRIO, ISOFORM A"/>
    <property type="match status" value="1"/>
</dbReference>
<dbReference type="Pfam" id="PF00621">
    <property type="entry name" value="RhoGEF"/>
    <property type="match status" value="1"/>
</dbReference>
<dbReference type="InterPro" id="IPR011009">
    <property type="entry name" value="Kinase-like_dom_sf"/>
</dbReference>
<dbReference type="InterPro" id="IPR013098">
    <property type="entry name" value="Ig_I-set"/>
</dbReference>
<dbReference type="PROSITE" id="PS50010">
    <property type="entry name" value="DH_2"/>
    <property type="match status" value="1"/>
</dbReference>
<dbReference type="Pfam" id="PF07679">
    <property type="entry name" value="I-set"/>
    <property type="match status" value="1"/>
</dbReference>
<comment type="similarity">
    <text evidence="2">Belongs to the protein kinase superfamily. CAMK Ser/Thr protein kinase family.</text>
</comment>
<dbReference type="PROSITE" id="PS00741">
    <property type="entry name" value="DH_1"/>
    <property type="match status" value="1"/>
</dbReference>
<feature type="domain" description="Ig-like" evidence="15">
    <location>
        <begin position="846"/>
        <end position="936"/>
    </location>
</feature>
<feature type="compositionally biased region" description="Polar residues" evidence="10">
    <location>
        <begin position="132"/>
        <end position="143"/>
    </location>
</feature>
<dbReference type="PROSITE" id="PS50835">
    <property type="entry name" value="IG_LIKE"/>
    <property type="match status" value="1"/>
</dbReference>
<dbReference type="CDD" id="cd00160">
    <property type="entry name" value="RhoGEF"/>
    <property type="match status" value="1"/>
</dbReference>
<dbReference type="GO" id="GO:0005737">
    <property type="term" value="C:cytoplasm"/>
    <property type="evidence" value="ECO:0007669"/>
    <property type="project" value="UniProtKB-SubCell"/>
</dbReference>
<dbReference type="Gene3D" id="3.30.200.20">
    <property type="entry name" value="Phosphorylase Kinase, domain 1"/>
    <property type="match status" value="1"/>
</dbReference>
<dbReference type="GO" id="GO:0035556">
    <property type="term" value="P:intracellular signal transduction"/>
    <property type="evidence" value="ECO:0007669"/>
    <property type="project" value="InterPro"/>
</dbReference>
<keyword evidence="7" id="KW-1015">Disulfide bond</keyword>
<dbReference type="InterPro" id="IPR008271">
    <property type="entry name" value="Ser/Thr_kinase_AS"/>
</dbReference>
<keyword evidence="3 9" id="KW-0728">SH3 domain</keyword>
<feature type="compositionally biased region" description="Polar residues" evidence="10">
    <location>
        <begin position="521"/>
        <end position="537"/>
    </location>
</feature>
<feature type="domain" description="Fibronectin type-III" evidence="16">
    <location>
        <begin position="943"/>
        <end position="1037"/>
    </location>
</feature>
<feature type="compositionally biased region" description="Low complexity" evidence="10">
    <location>
        <begin position="585"/>
        <end position="594"/>
    </location>
</feature>
<dbReference type="GO" id="GO:0005085">
    <property type="term" value="F:guanyl-nucleotide exchange factor activity"/>
    <property type="evidence" value="ECO:0007669"/>
    <property type="project" value="UniProtKB-KW"/>
</dbReference>
<feature type="region of interest" description="Disordered" evidence="10">
    <location>
        <begin position="672"/>
        <end position="696"/>
    </location>
</feature>
<dbReference type="InterPro" id="IPR036116">
    <property type="entry name" value="FN3_sf"/>
</dbReference>
<dbReference type="Gene3D" id="2.30.30.40">
    <property type="entry name" value="SH3 Domains"/>
    <property type="match status" value="1"/>
</dbReference>
<dbReference type="SMART" id="SM00408">
    <property type="entry name" value="IGc2"/>
    <property type="match status" value="1"/>
</dbReference>
<dbReference type="SMART" id="SM00060">
    <property type="entry name" value="FN3"/>
    <property type="match status" value="1"/>
</dbReference>
<dbReference type="SMART" id="SM00233">
    <property type="entry name" value="PH"/>
    <property type="match status" value="1"/>
</dbReference>
<keyword evidence="8" id="KW-0393">Immunoglobulin domain</keyword>
<dbReference type="Gene3D" id="2.30.29.30">
    <property type="entry name" value="Pleckstrin-homology domain (PH domain)/Phosphotyrosine-binding domain (PTB)"/>
    <property type="match status" value="1"/>
</dbReference>
<evidence type="ECO:0008006" key="19">
    <source>
        <dbReference type="Google" id="ProtNLM"/>
    </source>
</evidence>
<feature type="domain" description="Protein kinase" evidence="14">
    <location>
        <begin position="1059"/>
        <end position="1313"/>
    </location>
</feature>
<feature type="region of interest" description="Disordered" evidence="10">
    <location>
        <begin position="941"/>
        <end position="965"/>
    </location>
</feature>
<dbReference type="FunFam" id="2.60.40.10:FF:000032">
    <property type="entry name" value="palladin isoform X1"/>
    <property type="match status" value="1"/>
</dbReference>
<dbReference type="PROSITE" id="PS50003">
    <property type="entry name" value="PH_DOMAIN"/>
    <property type="match status" value="1"/>
</dbReference>
<accession>A0A9D4IA20</accession>
<dbReference type="InterPro" id="IPR000219">
    <property type="entry name" value="DH_dom"/>
</dbReference>
<evidence type="ECO:0000256" key="9">
    <source>
        <dbReference type="PROSITE-ProRule" id="PRU00192"/>
    </source>
</evidence>
<dbReference type="SUPFAM" id="SSF48726">
    <property type="entry name" value="Immunoglobulin"/>
    <property type="match status" value="1"/>
</dbReference>
<dbReference type="GO" id="GO:0005524">
    <property type="term" value="F:ATP binding"/>
    <property type="evidence" value="ECO:0007669"/>
    <property type="project" value="InterPro"/>
</dbReference>
<dbReference type="PROSITE" id="PS50002">
    <property type="entry name" value="SH3"/>
    <property type="match status" value="1"/>
</dbReference>
<comment type="caution">
    <text evidence="17">The sequence shown here is derived from an EMBL/GenBank/DDBJ whole genome shotgun (WGS) entry which is preliminary data.</text>
</comment>
<dbReference type="Proteomes" id="UP000828390">
    <property type="component" value="Unassembled WGS sequence"/>
</dbReference>
<evidence type="ECO:0000256" key="8">
    <source>
        <dbReference type="ARBA" id="ARBA00023319"/>
    </source>
</evidence>
<protein>
    <recommendedName>
        <fullName evidence="19">Non-specific serine/threonine protein kinase</fullName>
    </recommendedName>
</protein>
<dbReference type="SUPFAM" id="SSF56112">
    <property type="entry name" value="Protein kinase-like (PK-like)"/>
    <property type="match status" value="1"/>
</dbReference>
<dbReference type="Pfam" id="PF23587">
    <property type="entry name" value="SH3_KALRN"/>
    <property type="match status" value="1"/>
</dbReference>
<evidence type="ECO:0000256" key="7">
    <source>
        <dbReference type="ARBA" id="ARBA00023157"/>
    </source>
</evidence>
<feature type="region of interest" description="Disordered" evidence="10">
    <location>
        <begin position="127"/>
        <end position="153"/>
    </location>
</feature>
<dbReference type="SUPFAM" id="SSF50044">
    <property type="entry name" value="SH3-domain"/>
    <property type="match status" value="1"/>
</dbReference>
<name>A0A9D4IA20_DREPO</name>
<organism evidence="17 18">
    <name type="scientific">Dreissena polymorpha</name>
    <name type="common">Zebra mussel</name>
    <name type="synonym">Mytilus polymorpha</name>
    <dbReference type="NCBI Taxonomy" id="45954"/>
    <lineage>
        <taxon>Eukaryota</taxon>
        <taxon>Metazoa</taxon>
        <taxon>Spiralia</taxon>
        <taxon>Lophotrochozoa</taxon>
        <taxon>Mollusca</taxon>
        <taxon>Bivalvia</taxon>
        <taxon>Autobranchia</taxon>
        <taxon>Heteroconchia</taxon>
        <taxon>Euheterodonta</taxon>
        <taxon>Imparidentia</taxon>
        <taxon>Neoheterodontei</taxon>
        <taxon>Myida</taxon>
        <taxon>Dreissenoidea</taxon>
        <taxon>Dreissenidae</taxon>
        <taxon>Dreissena</taxon>
    </lineage>
</organism>
<dbReference type="InterPro" id="IPR003961">
    <property type="entry name" value="FN3_dom"/>
</dbReference>
<dbReference type="InterPro" id="IPR051336">
    <property type="entry name" value="RhoGEF_Guanine_NuclExch_SF"/>
</dbReference>
<dbReference type="Gene3D" id="1.10.510.10">
    <property type="entry name" value="Transferase(Phosphotransferase) domain 1"/>
    <property type="match status" value="1"/>
</dbReference>
<dbReference type="InterPro" id="IPR047053">
    <property type="entry name" value="Kalirin_TRIO_SH3_2"/>
</dbReference>
<evidence type="ECO:0000256" key="2">
    <source>
        <dbReference type="ARBA" id="ARBA00006692"/>
    </source>
</evidence>
<dbReference type="Pfam" id="PF22697">
    <property type="entry name" value="SOS1_NGEF_PH"/>
    <property type="match status" value="1"/>
</dbReference>
<dbReference type="GO" id="GO:0019898">
    <property type="term" value="C:extrinsic component of membrane"/>
    <property type="evidence" value="ECO:0007669"/>
    <property type="project" value="TreeGrafter"/>
</dbReference>
<dbReference type="GO" id="GO:0004672">
    <property type="term" value="F:protein kinase activity"/>
    <property type="evidence" value="ECO:0007669"/>
    <property type="project" value="InterPro"/>
</dbReference>
<dbReference type="InterPro" id="IPR003598">
    <property type="entry name" value="Ig_sub2"/>
</dbReference>
<dbReference type="CDD" id="cd00063">
    <property type="entry name" value="FN3"/>
    <property type="match status" value="1"/>
</dbReference>
<dbReference type="PRINTS" id="PR00014">
    <property type="entry name" value="FNTYPEIII"/>
</dbReference>
<evidence type="ECO:0000256" key="3">
    <source>
        <dbReference type="ARBA" id="ARBA00022443"/>
    </source>
</evidence>
<comment type="subcellular location">
    <subcellularLocation>
        <location evidence="1">Cytoplasm</location>
    </subcellularLocation>
</comment>
<feature type="compositionally biased region" description="Polar residues" evidence="10">
    <location>
        <begin position="678"/>
        <end position="690"/>
    </location>
</feature>
<dbReference type="SMART" id="SM00409">
    <property type="entry name" value="IG"/>
    <property type="match status" value="1"/>
</dbReference>
<reference evidence="17" key="2">
    <citation type="submission" date="2020-11" db="EMBL/GenBank/DDBJ databases">
        <authorList>
            <person name="McCartney M.A."/>
            <person name="Auch B."/>
            <person name="Kono T."/>
            <person name="Mallez S."/>
            <person name="Becker A."/>
            <person name="Gohl D.M."/>
            <person name="Silverstein K.A.T."/>
            <person name="Koren S."/>
            <person name="Bechman K.B."/>
            <person name="Herman A."/>
            <person name="Abrahante J.E."/>
            <person name="Garbe J."/>
        </authorList>
    </citation>
    <scope>NUCLEOTIDE SEQUENCE</scope>
    <source>
        <strain evidence="17">Duluth1</strain>
        <tissue evidence="17">Whole animal</tissue>
    </source>
</reference>
<feature type="domain" description="SH3" evidence="11">
    <location>
        <begin position="708"/>
        <end position="773"/>
    </location>
</feature>
<dbReference type="FunFam" id="1.20.900.10:FF:000008">
    <property type="entry name" value="rho guanine nucleotide exchange factor 25"/>
    <property type="match status" value="1"/>
</dbReference>
<dbReference type="Pfam" id="PF00069">
    <property type="entry name" value="Pkinase"/>
    <property type="match status" value="1"/>
</dbReference>
<dbReference type="PANTHER" id="PTHR22826">
    <property type="entry name" value="RHO GUANINE EXCHANGE FACTOR-RELATED"/>
    <property type="match status" value="1"/>
</dbReference>
<dbReference type="EMBL" id="JAIWYP010000010">
    <property type="protein sequence ID" value="KAH3753804.1"/>
    <property type="molecule type" value="Genomic_DNA"/>
</dbReference>
<sequence length="1349" mass="150819">MESLNEANGLWVQVIKYLCPCGWHTSKYKLENRGNTEGSLEDQIITQDVTSGFPPPPHRLEPEESLEPAPDIEIPPPMPVQDQSHIMNIGKADGGDNLADKIASSLSLKPQGDNSVDFANEIENLAKLRMQPDTSSERGQASDSGGEEDKEAEKEKCLKKRQYVITELIETEQDYVKDLGSVVEGYKGHIEECELPEDMKEKCKIVFGNIHQIYDFHKETFSEELQKCLEEPDRLAGLFLRYERRLGMYVKYCENKPKSEYIVSEYIDGFFEEIRQKLGHRLNLADLLIKPVQRIMKYQLILKDILKYTERAGLDIDPLRRAYHVMCVVPKDANDMMQFGRLQGYDGKITAVGKLLLQGNLSVAELTGNSVSRGQLKFKDRRVFLFEQIVLFSEMTEKKRGNIVSEYYLFKNSLKVNKMSMTDNWESDPLKFILRDLSPGADVKFVIQAPSEDVKTQWVSAIQKILEMQGDFLRALQSPIAYYNKDKELTKEFPGNVSPPVSAPELGNSSKDGQLRKTHSQPHPSRGSNSAQNSLKGRNQEDTHNKHYRCKSVPTPLNEVVTTQDKSRVVANVSDVSDVEPQNCSSDGLSLLSSDRTDRTDKKYVIRESSCPNTPTTECSKGFLQKKTAKSSSSTSFKDSAVDFLSKSKGFHGAGLKSKDNGEHPTDLKYATPVGVDSTGNGNQTVESPSENGNEGLENEQNLLIESGSITVGRVLFTYNAVREDEISLQKGESVHVLGTNQYNMLLIHRPANDVSPAAEGMVPMYVIGAKEGDRSFKRNTWQMFKQLRSPGGGVSPRSFGGGVDGSDRFEWNGMSSFECRSKTLPLTKEGRTKPSSQDFLYEMSPSVTVPLENLTAQAGDVAVFTCRICGRPRPIISWTLNNSVPVVADHRTVILCREDGVVTLQISNVTPADSGEYACITNSDIGGAVTRATLTVLDRPDPPTKPTVKSQVGTSVHLEWRPPPTMPSGQIQGYTIELNEVGLDYWQAGIPYVPTTSQVLGDLNPGSIYQFRVRANNAIGMSDPSLPSDFVTIPSESELTEKEDSNFTTWKTTYSNDFTELEELERGRFAVVKKTSQNCSGQHFAAKMIKRRGTSKTLVETEYNTLQSLDHTGLVRAHDLYETSEYFVLIMQLMPQGRLFDYICSTAHFDELHAGEFTHQLLEAVHYLHNCRIAHLDIKPENLLLDISNSVAMVKLADFGDARHIYNNFYVHSASGDPEFLSPEIVAGVPVGLLSDIWSIGVVLYVMLSGVSPFLDESDEETCSNILRNDYCFPEEFFTGVTPEAKEFIRTLLVEDMSKRPPAQACLETCWIKRAAIPRGTQIRPRPICTARLSHFIDRRRHLILASS</sequence>
<evidence type="ECO:0000259" key="14">
    <source>
        <dbReference type="PROSITE" id="PS50011"/>
    </source>
</evidence>
<dbReference type="InterPro" id="IPR035899">
    <property type="entry name" value="DBL_dom_sf"/>
</dbReference>
<evidence type="ECO:0000256" key="5">
    <source>
        <dbReference type="ARBA" id="ARBA00022658"/>
    </source>
</evidence>
<dbReference type="InterPro" id="IPR036028">
    <property type="entry name" value="SH3-like_dom_sf"/>
</dbReference>
<dbReference type="Gene3D" id="2.60.40.10">
    <property type="entry name" value="Immunoglobulins"/>
    <property type="match status" value="2"/>
</dbReference>
<evidence type="ECO:0000256" key="10">
    <source>
        <dbReference type="SAM" id="MobiDB-lite"/>
    </source>
</evidence>
<dbReference type="SUPFAM" id="SSF48065">
    <property type="entry name" value="DBL homology domain (DH-domain)"/>
    <property type="match status" value="1"/>
</dbReference>
<feature type="domain" description="DH" evidence="13">
    <location>
        <begin position="160"/>
        <end position="336"/>
    </location>
</feature>
<evidence type="ECO:0000313" key="17">
    <source>
        <dbReference type="EMBL" id="KAH3753804.1"/>
    </source>
</evidence>
<proteinExistence type="inferred from homology"/>